<evidence type="ECO:0000313" key="1">
    <source>
        <dbReference type="EMBL" id="SUZ76330.1"/>
    </source>
</evidence>
<reference evidence="1" key="1">
    <citation type="submission" date="2018-05" db="EMBL/GenBank/DDBJ databases">
        <authorList>
            <person name="Lanie J.A."/>
            <person name="Ng W.-L."/>
            <person name="Kazmierczak K.M."/>
            <person name="Andrzejewski T.M."/>
            <person name="Davidsen T.M."/>
            <person name="Wayne K.J."/>
            <person name="Tettelin H."/>
            <person name="Glass J.I."/>
            <person name="Rusch D."/>
            <person name="Podicherti R."/>
            <person name="Tsui H.-C.T."/>
            <person name="Winkler M.E."/>
        </authorList>
    </citation>
    <scope>NUCLEOTIDE SEQUENCE</scope>
</reference>
<name>A0A381QBD7_9ZZZZ</name>
<accession>A0A381QBD7</accession>
<dbReference type="EMBL" id="UINC01001273">
    <property type="protein sequence ID" value="SUZ76330.1"/>
    <property type="molecule type" value="Genomic_DNA"/>
</dbReference>
<gene>
    <name evidence="1" type="ORF">METZ01_LOCUS29184</name>
</gene>
<organism evidence="1">
    <name type="scientific">marine metagenome</name>
    <dbReference type="NCBI Taxonomy" id="408172"/>
    <lineage>
        <taxon>unclassified sequences</taxon>
        <taxon>metagenomes</taxon>
        <taxon>ecological metagenomes</taxon>
    </lineage>
</organism>
<feature type="non-terminal residue" evidence="1">
    <location>
        <position position="1"/>
    </location>
</feature>
<dbReference type="AlphaFoldDB" id="A0A381QBD7"/>
<protein>
    <submittedName>
        <fullName evidence="1">Uncharacterized protein</fullName>
    </submittedName>
</protein>
<feature type="non-terminal residue" evidence="1">
    <location>
        <position position="137"/>
    </location>
</feature>
<proteinExistence type="predicted"/>
<sequence length="137" mass="14741">MVRTLAILMLMTPAVGMAQEPIVPGQTLLGALGPGDRTLNGRAYDDYRYSAIPGAQARVVVRSRQLAADLNIYFYDDYFDMLPLVGAGSALEDSLEFTVPDVDSPTIIVIRVSTLAGDSGPATGDYTIELSERQDVN</sequence>